<evidence type="ECO:0000313" key="3">
    <source>
        <dbReference type="Proteomes" id="UP000027997"/>
    </source>
</evidence>
<dbReference type="Gene3D" id="3.40.630.30">
    <property type="match status" value="1"/>
</dbReference>
<dbReference type="Pfam" id="PF13302">
    <property type="entry name" value="Acetyltransf_3"/>
    <property type="match status" value="1"/>
</dbReference>
<dbReference type="eggNOG" id="COG1670">
    <property type="taxonomic scope" value="Bacteria"/>
</dbReference>
<dbReference type="RefSeq" id="WP_020580865.1">
    <property type="nucleotide sequence ID" value="NZ_JOJP01000001.1"/>
</dbReference>
<name>A0A081K8S3_9GAMM</name>
<dbReference type="PANTHER" id="PTHR43792">
    <property type="entry name" value="GNAT FAMILY, PUTATIVE (AFU_ORTHOLOGUE AFUA_3G00765)-RELATED-RELATED"/>
    <property type="match status" value="1"/>
</dbReference>
<dbReference type="Proteomes" id="UP000027997">
    <property type="component" value="Unassembled WGS sequence"/>
</dbReference>
<dbReference type="EMBL" id="JOJP01000001">
    <property type="protein sequence ID" value="KEI70549.1"/>
    <property type="molecule type" value="Genomic_DNA"/>
</dbReference>
<keyword evidence="3" id="KW-1185">Reference proteome</keyword>
<protein>
    <submittedName>
        <fullName evidence="2">Acetyltransferase</fullName>
    </submittedName>
</protein>
<dbReference type="InterPro" id="IPR016181">
    <property type="entry name" value="Acyl_CoA_acyltransferase"/>
</dbReference>
<dbReference type="InterPro" id="IPR051531">
    <property type="entry name" value="N-acetyltransferase"/>
</dbReference>
<evidence type="ECO:0000313" key="2">
    <source>
        <dbReference type="EMBL" id="KEI70549.1"/>
    </source>
</evidence>
<dbReference type="GO" id="GO:0016747">
    <property type="term" value="F:acyltransferase activity, transferring groups other than amino-acyl groups"/>
    <property type="evidence" value="ECO:0007669"/>
    <property type="project" value="InterPro"/>
</dbReference>
<reference evidence="2 3" key="1">
    <citation type="submission" date="2014-06" db="EMBL/GenBank/DDBJ databases">
        <title>Whole Genome Sequences of Three Symbiotic Endozoicomonas Bacteria.</title>
        <authorList>
            <person name="Neave M.J."/>
            <person name="Apprill A."/>
            <person name="Voolstra C.R."/>
        </authorList>
    </citation>
    <scope>NUCLEOTIDE SEQUENCE [LARGE SCALE GENOMIC DNA]</scope>
    <source>
        <strain evidence="2 3">DSM 22380</strain>
    </source>
</reference>
<accession>A0A081K8S3</accession>
<dbReference type="SUPFAM" id="SSF55729">
    <property type="entry name" value="Acyl-CoA N-acyltransferases (Nat)"/>
    <property type="match status" value="1"/>
</dbReference>
<dbReference type="AlphaFoldDB" id="A0A081K8S3"/>
<dbReference type="PROSITE" id="PS51186">
    <property type="entry name" value="GNAT"/>
    <property type="match status" value="1"/>
</dbReference>
<dbReference type="STRING" id="305900.GV64_07180"/>
<dbReference type="InterPro" id="IPR000182">
    <property type="entry name" value="GNAT_dom"/>
</dbReference>
<dbReference type="PANTHER" id="PTHR43792:SF1">
    <property type="entry name" value="N-ACETYLTRANSFERASE DOMAIN-CONTAINING PROTEIN"/>
    <property type="match status" value="1"/>
</dbReference>
<gene>
    <name evidence="2" type="ORF">GV64_07180</name>
</gene>
<sequence length="172" mass="19285">MIIPTLETDRLILRGFNEQDVEPYAQMCADPEVMKYIGTGQTLSSEESWRGLAMLIGHWELRRFGMWAVEEKLSGQFVGRVGLYNPEGWPGIEVGWALAREYWGKGYATEAAHRSVQWGFENTGADALISLIIPENTASINVSERIGQRFSKAITIKGVNANLYSLNKQSTK</sequence>
<keyword evidence="2" id="KW-0808">Transferase</keyword>
<proteinExistence type="predicted"/>
<organism evidence="2 3">
    <name type="scientific">Endozoicomonas elysicola</name>
    <dbReference type="NCBI Taxonomy" id="305900"/>
    <lineage>
        <taxon>Bacteria</taxon>
        <taxon>Pseudomonadati</taxon>
        <taxon>Pseudomonadota</taxon>
        <taxon>Gammaproteobacteria</taxon>
        <taxon>Oceanospirillales</taxon>
        <taxon>Endozoicomonadaceae</taxon>
        <taxon>Endozoicomonas</taxon>
    </lineage>
</organism>
<comment type="caution">
    <text evidence="2">The sequence shown here is derived from an EMBL/GenBank/DDBJ whole genome shotgun (WGS) entry which is preliminary data.</text>
</comment>
<evidence type="ECO:0000259" key="1">
    <source>
        <dbReference type="PROSITE" id="PS51186"/>
    </source>
</evidence>
<feature type="domain" description="N-acetyltransferase" evidence="1">
    <location>
        <begin position="11"/>
        <end position="169"/>
    </location>
</feature>